<feature type="domain" description="CARDB" evidence="1">
    <location>
        <begin position="1244"/>
        <end position="1367"/>
    </location>
</feature>
<feature type="domain" description="CARDB" evidence="1">
    <location>
        <begin position="849"/>
        <end position="970"/>
    </location>
</feature>
<evidence type="ECO:0000313" key="3">
    <source>
        <dbReference type="Proteomes" id="UP001516472"/>
    </source>
</evidence>
<dbReference type="InterPro" id="IPR013783">
    <property type="entry name" value="Ig-like_fold"/>
</dbReference>
<accession>A0ABR9PN32</accession>
<gene>
    <name evidence="2" type="ORF">G4177_14325</name>
</gene>
<protein>
    <recommendedName>
        <fullName evidence="1">CARDB domain-containing protein</fullName>
    </recommendedName>
</protein>
<comment type="caution">
    <text evidence="2">The sequence shown here is derived from an EMBL/GenBank/DDBJ whole genome shotgun (WGS) entry which is preliminary data.</text>
</comment>
<dbReference type="Proteomes" id="UP001516472">
    <property type="component" value="Unassembled WGS sequence"/>
</dbReference>
<dbReference type="InterPro" id="IPR011635">
    <property type="entry name" value="CARDB"/>
</dbReference>
<dbReference type="Gene3D" id="2.60.40.10">
    <property type="entry name" value="Immunoglobulins"/>
    <property type="match status" value="10"/>
</dbReference>
<evidence type="ECO:0000259" key="1">
    <source>
        <dbReference type="Pfam" id="PF07705"/>
    </source>
</evidence>
<dbReference type="RefSeq" id="WP_193348717.1">
    <property type="nucleotide sequence ID" value="NZ_JAAIYO010000003.1"/>
</dbReference>
<evidence type="ECO:0000313" key="2">
    <source>
        <dbReference type="EMBL" id="MBE4749340.1"/>
    </source>
</evidence>
<organism evidence="2 3">
    <name type="scientific">Corallococcus soli</name>
    <dbReference type="NCBI Taxonomy" id="2710757"/>
    <lineage>
        <taxon>Bacteria</taxon>
        <taxon>Pseudomonadati</taxon>
        <taxon>Myxococcota</taxon>
        <taxon>Myxococcia</taxon>
        <taxon>Myxococcales</taxon>
        <taxon>Cystobacterineae</taxon>
        <taxon>Myxococcaceae</taxon>
        <taxon>Corallococcus</taxon>
    </lineage>
</organism>
<sequence>MSRPTPSWRRVCLLIAGTLVFNGCGSNVASSDDASAKRQSQSLTEGPDLVITDVKGPANARVGDPFFASARVCNQGTEPAHPDGGPVTLQFLLSTTPTQQPLPPSTPPSSQQVVLAEVSMGPALEPGECITRTLTVAATPPPAATGDGAFYLGALIDTQQSVAEVNELNNGFVRGLMGVGDLADLVVSELKAPASARSGEYRPVELRVCNAGNSYLGGSSVALYVSTQDTLSLPAPGSPSSPTQRQVGNMYVPSMEAGVCLTLQTDAAFEFPEAATPGQPLYFGAIVDPEGTRQELREDNNARVAGRLGMGNQPDLVVTDVTGVDNLFPYGWVNASARVCNVGTEWSSSVMVDVLVSTLPTLSGPFIPGSMTESVIGSAQAWGLEAGRCATLSVQGSVSVPPAAVPDAPLYVGARVDGTQNVQELREDNNTFVKGLIGVGHGPDLVIRSLKVPDAVGATGSFLAEAKVCNVGTEPSSSARLELFLSTEDAVVFPALNGPLSMRTQVPVGSVDVRPMFPGACVIRHVQGMVQLPYEATSSPGSNHVLTVGAVIDSQRYNMEVREDNNVFTLGKLGVGDGPDLVLRDLKVPANLWDGQSFTATYTVCNAGMNSIPGFEVSLYLSTHSTAPEPQPWMSPWYQPPTPGYFLLGRANSGASLLEGQCIAQRATFSAHGPPLPPGQPVYLSAVVETTYPELRRDNNGFAAGRVGLGSWQPDLTITEIKAPTSTRDGSPFTTSVRVCNVGNDLSSGTLVEVYLSSEPSLFVPSPYGPSGPTPTQELVNSVPVPSLGAGACITRDVTGPAWRPSSASYQQPLYVGALVNPGSGYGQQELRRDNNTLIAGLISLGSGPDLIVTAMDAPASFEPGTPFYASARVCNVGTEPSSPSSVALLLSQDDLWSSPPVWGPPPNAADQEEFGTLSVPRLEPGQCATPSATLSAYGGWGPQAQPVYVGATVDRFQNLFELREDNNVFVLGRIGVGHGPDLVVTDVTGPTNAQPWQTFSATVTVCNQGTQDTFSPSRVNLYVLGAPMLSMPSQYGSSYQEPSGWTQVDPLEAGACVSLPVEGDLYVASNPETQTFHLGAAVDTDWNLQELREDNNTFVGARIGVGYRPDLVITSLGGPASVTSNGTLRAPVTVCNQGTEPSQPQPVEIVLSIESVLPEPVPSPYGMEQFPTLSRLGMMQVPPLQPQACALVDEPVSVTLPLAATLPESPFFLGAILPVPYEGQELRTDNNTFVRGRIGVGNAPDLVITQVTAPFTVRNNDLFTTTVKVCNQGTATAGTSAGQLELILSNSAVLAFPQDITPGSPQVSLGSVNLGTLQPQQCTTRQLSTRAIPPPGSSGSGLFYIGAIVDSQRSVVELREDNNAFAQGFLAVMP</sequence>
<keyword evidence="3" id="KW-1185">Reference proteome</keyword>
<dbReference type="EMBL" id="JAAIYO010000003">
    <property type="protein sequence ID" value="MBE4749340.1"/>
    <property type="molecule type" value="Genomic_DNA"/>
</dbReference>
<feature type="domain" description="CARDB" evidence="1">
    <location>
        <begin position="47"/>
        <end position="172"/>
    </location>
</feature>
<feature type="domain" description="CARDB" evidence="1">
    <location>
        <begin position="981"/>
        <end position="1099"/>
    </location>
</feature>
<feature type="domain" description="CARDB" evidence="1">
    <location>
        <begin position="183"/>
        <end position="303"/>
    </location>
</feature>
<reference evidence="2 3" key="1">
    <citation type="submission" date="2020-02" db="EMBL/GenBank/DDBJ databases">
        <authorList>
            <person name="Babadi Z.K."/>
            <person name="Risdian C."/>
            <person name="Ebrahimipour G.H."/>
            <person name="Wink J."/>
        </authorList>
    </citation>
    <scope>NUCLEOTIDE SEQUENCE [LARGE SCALE GENOMIC DNA]</scope>
    <source>
        <strain evidence="2 3">ZKHCc1 1396</strain>
    </source>
</reference>
<dbReference type="Pfam" id="PF07705">
    <property type="entry name" value="CARDB"/>
    <property type="match status" value="5"/>
</dbReference>
<name>A0ABR9PN32_9BACT</name>
<proteinExistence type="predicted"/>